<organism evidence="3 4">
    <name type="scientific">Escallonia rubra</name>
    <dbReference type="NCBI Taxonomy" id="112253"/>
    <lineage>
        <taxon>Eukaryota</taxon>
        <taxon>Viridiplantae</taxon>
        <taxon>Streptophyta</taxon>
        <taxon>Embryophyta</taxon>
        <taxon>Tracheophyta</taxon>
        <taxon>Spermatophyta</taxon>
        <taxon>Magnoliopsida</taxon>
        <taxon>eudicotyledons</taxon>
        <taxon>Gunneridae</taxon>
        <taxon>Pentapetalae</taxon>
        <taxon>asterids</taxon>
        <taxon>campanulids</taxon>
        <taxon>Escalloniales</taxon>
        <taxon>Escalloniaceae</taxon>
        <taxon>Escallonia</taxon>
    </lineage>
</organism>
<evidence type="ECO:0000256" key="1">
    <source>
        <dbReference type="SAM" id="MobiDB-lite"/>
    </source>
</evidence>
<evidence type="ECO:0000259" key="2">
    <source>
        <dbReference type="SMART" id="SM00743"/>
    </source>
</evidence>
<feature type="domain" description="Agenet" evidence="2">
    <location>
        <begin position="104"/>
        <end position="163"/>
    </location>
</feature>
<keyword evidence="4" id="KW-1185">Reference proteome</keyword>
<feature type="domain" description="Agenet" evidence="2">
    <location>
        <begin position="18"/>
        <end position="101"/>
    </location>
</feature>
<protein>
    <recommendedName>
        <fullName evidence="2">Agenet domain-containing protein</fullName>
    </recommendedName>
</protein>
<reference evidence="3" key="1">
    <citation type="submission" date="2022-12" db="EMBL/GenBank/DDBJ databases">
        <title>Draft genome assemblies for two species of Escallonia (Escalloniales).</title>
        <authorList>
            <person name="Chanderbali A."/>
            <person name="Dervinis C."/>
            <person name="Anghel I."/>
            <person name="Soltis D."/>
            <person name="Soltis P."/>
            <person name="Zapata F."/>
        </authorList>
    </citation>
    <scope>NUCLEOTIDE SEQUENCE</scope>
    <source>
        <strain evidence="3">UCBG92.1500</strain>
        <tissue evidence="3">Leaf</tissue>
    </source>
</reference>
<evidence type="ECO:0000313" key="3">
    <source>
        <dbReference type="EMBL" id="KAK2974261.1"/>
    </source>
</evidence>
<proteinExistence type="predicted"/>
<feature type="domain" description="Agenet" evidence="2">
    <location>
        <begin position="244"/>
        <end position="300"/>
    </location>
</feature>
<dbReference type="Pfam" id="PF05641">
    <property type="entry name" value="Agenet"/>
    <property type="match status" value="4"/>
</dbReference>
<dbReference type="CDD" id="cd20405">
    <property type="entry name" value="Tudor_Agenet_AtDUF_rpt1_3"/>
    <property type="match status" value="2"/>
</dbReference>
<sequence length="554" mass="62393">MKRSSGISTSSGGVKAEELFPKGSRVEVSSDDDGFRDAWYVATVLQPPSTRNYIKRRRRSSDNSDKFLVQYETLLADEGSKEPLREYVGRSFVRPLPMHDDSDYAFERYDVVEAAHRDGWWTGVVTKVVEGGSASRYVVYFKNPPDEIEFRRSDLRIHRDWVDREWVRPQNQGTIGVLFSAGTAVEVSFDGQHSRDTWHLATVLRETGKNTFLVEYQSLGTGDETETTVDSHHIRPCPPRLEDKEFVLLEKVDAFYDFGWWSGNIVKILEDRRYVVLIKHTKLEKELSHAEIRPRMDWIDGKWFIGSQEVEVPLSDNQEHTGMAISLITPAFLTPDLNEIEQSTPCNEKPPSHRMTSTLKKLRQEASDSDSIRALKKLSEGNAAQATLPVTPTPASARAELSGFAAFATHATGDTGTAWSRRAMMAAQLSERTKSPLGREVETTQQKVGLLENEAPKVSRRKRSAKRPHARPIRKGKSQVERSVSSAKGKDGDVMGYGAEERVERECINGEVGMSVNSLAENPNHLLSKDQKASLVFMMNQKLQLMNPVVEVIK</sequence>
<gene>
    <name evidence="3" type="ORF">RJ640_016747</name>
</gene>
<evidence type="ECO:0000313" key="4">
    <source>
        <dbReference type="Proteomes" id="UP001187471"/>
    </source>
</evidence>
<dbReference type="InterPro" id="IPR008395">
    <property type="entry name" value="Agenet-like_dom"/>
</dbReference>
<dbReference type="SMART" id="SM00743">
    <property type="entry name" value="Agenet"/>
    <property type="match status" value="4"/>
</dbReference>
<feature type="region of interest" description="Disordered" evidence="1">
    <location>
        <begin position="452"/>
        <end position="494"/>
    </location>
</feature>
<feature type="region of interest" description="Disordered" evidence="1">
    <location>
        <begin position="1"/>
        <end position="30"/>
    </location>
</feature>
<feature type="compositionally biased region" description="Polar residues" evidence="1">
    <location>
        <begin position="1"/>
        <end position="12"/>
    </location>
</feature>
<dbReference type="PANTHER" id="PTHR31917">
    <property type="entry name" value="AGENET DOMAIN-CONTAINING PROTEIN-RELATED"/>
    <property type="match status" value="1"/>
</dbReference>
<dbReference type="AlphaFoldDB" id="A0AA88R822"/>
<comment type="caution">
    <text evidence="3">The sequence shown here is derived from an EMBL/GenBank/DDBJ whole genome shotgun (WGS) entry which is preliminary data.</text>
</comment>
<dbReference type="PANTHER" id="PTHR31917:SF153">
    <property type="entry name" value="DUF724 DOMAIN-CONTAINING PROTEIN 3-RELATED"/>
    <property type="match status" value="1"/>
</dbReference>
<dbReference type="Proteomes" id="UP001187471">
    <property type="component" value="Unassembled WGS sequence"/>
</dbReference>
<feature type="compositionally biased region" description="Basic residues" evidence="1">
    <location>
        <begin position="458"/>
        <end position="477"/>
    </location>
</feature>
<dbReference type="InterPro" id="IPR014002">
    <property type="entry name" value="Agenet_dom_plant"/>
</dbReference>
<accession>A0AA88R822</accession>
<feature type="non-terminal residue" evidence="3">
    <location>
        <position position="1"/>
    </location>
</feature>
<dbReference type="EMBL" id="JAVXUO010002326">
    <property type="protein sequence ID" value="KAK2974261.1"/>
    <property type="molecule type" value="Genomic_DNA"/>
</dbReference>
<dbReference type="CDD" id="cd20406">
    <property type="entry name" value="Tudor_Agenet_AtDUF_rpt2_4"/>
    <property type="match status" value="2"/>
</dbReference>
<name>A0AA88R822_9ASTE</name>
<feature type="domain" description="Agenet" evidence="2">
    <location>
        <begin position="177"/>
        <end position="242"/>
    </location>
</feature>